<dbReference type="Pfam" id="PF02350">
    <property type="entry name" value="Epimerase_2"/>
    <property type="match status" value="1"/>
</dbReference>
<dbReference type="EMBL" id="QKNX01000002">
    <property type="protein sequence ID" value="TKR26138.1"/>
    <property type="molecule type" value="Genomic_DNA"/>
</dbReference>
<gene>
    <name evidence="2" type="ORF">DM868_06490</name>
</gene>
<dbReference type="CDD" id="cd03786">
    <property type="entry name" value="GTB_UDP-GlcNAc_2-Epimerase"/>
    <property type="match status" value="1"/>
</dbReference>
<evidence type="ECO:0000313" key="3">
    <source>
        <dbReference type="Proteomes" id="UP000308037"/>
    </source>
</evidence>
<evidence type="ECO:0000313" key="2">
    <source>
        <dbReference type="EMBL" id="TKR26138.1"/>
    </source>
</evidence>
<dbReference type="EC" id="5.1.3.14" evidence="2"/>
<organism evidence="2 3">
    <name type="scientific">Natronomonas salsuginis</name>
    <dbReference type="NCBI Taxonomy" id="2217661"/>
    <lineage>
        <taxon>Archaea</taxon>
        <taxon>Methanobacteriati</taxon>
        <taxon>Methanobacteriota</taxon>
        <taxon>Stenosarchaea group</taxon>
        <taxon>Halobacteria</taxon>
        <taxon>Halobacteriales</taxon>
        <taxon>Natronomonadaceae</taxon>
        <taxon>Natronomonas</taxon>
    </lineage>
</organism>
<keyword evidence="3" id="KW-1185">Reference proteome</keyword>
<dbReference type="GO" id="GO:0008761">
    <property type="term" value="F:UDP-N-acetylglucosamine 2-epimerase activity"/>
    <property type="evidence" value="ECO:0007669"/>
    <property type="project" value="UniProtKB-EC"/>
</dbReference>
<accession>A0A4U5JE40</accession>
<protein>
    <submittedName>
        <fullName evidence="2">UDP-N-acetylglucosamine 2-epimerase (Non-hydrolyzing)</fullName>
        <ecNumber evidence="2">5.1.3.14</ecNumber>
    </submittedName>
</protein>
<dbReference type="RefSeq" id="WP_137276055.1">
    <property type="nucleotide sequence ID" value="NZ_QKNX01000002.1"/>
</dbReference>
<dbReference type="Proteomes" id="UP000308037">
    <property type="component" value="Unassembled WGS sequence"/>
</dbReference>
<feature type="domain" description="UDP-N-acetylglucosamine 2-epimerase" evidence="1">
    <location>
        <begin position="29"/>
        <end position="357"/>
    </location>
</feature>
<dbReference type="OrthoDB" id="7018at2157"/>
<sequence>MSEHVAFVLGTRPEIIKLAPVIHACSDAMLPYTIVHTGQHYSESLDSVFFEQLDLPDPAYNLGVGSGSHGKQTGEMLIRIEETLEEIDPDTVLVQGDTNSVLAGAIATSKTDIDLGHVEAGLRSFDRRMPEETNRVVADHVSEHLFAPTAQSERQLRREGIEAERITVTGNTVVDAVYRNRELAREKSTVLSTLGLDGRAFVLMTAHRAENVDDEARFRSILRGVDRAARERDVEVVYPIHPRAAKRLDDFGIDVPDRIRTIEPREYLDFLRLEAEADLIVTDSGGVQEEACILGVPCVTMRDNTERPETIEVGANRLCGADPEAIVRIVDEMWDVTSDWENPFGDGDASERILETLGVSVERGVA</sequence>
<keyword evidence="2" id="KW-0413">Isomerase</keyword>
<dbReference type="AlphaFoldDB" id="A0A4U5JE40"/>
<dbReference type="InterPro" id="IPR003331">
    <property type="entry name" value="UDP_GlcNAc_Epimerase_2_dom"/>
</dbReference>
<reference evidence="2 3" key="1">
    <citation type="submission" date="2019-04" db="EMBL/GenBank/DDBJ databases">
        <title>Natronomonas sp. F20-122 a newhaloarchaeon isolated from a saline saltern of Isla Bacuta, Huelva, Spain.</title>
        <authorList>
            <person name="Duran-Viseras A."/>
            <person name="Sanchez-Porro C."/>
            <person name="Ventosa A."/>
        </authorList>
    </citation>
    <scope>NUCLEOTIDE SEQUENCE [LARGE SCALE GENOMIC DNA]</scope>
    <source>
        <strain evidence="2 3">F20-122</strain>
    </source>
</reference>
<dbReference type="NCBIfam" id="TIGR00236">
    <property type="entry name" value="wecB"/>
    <property type="match status" value="1"/>
</dbReference>
<comment type="caution">
    <text evidence="2">The sequence shown here is derived from an EMBL/GenBank/DDBJ whole genome shotgun (WGS) entry which is preliminary data.</text>
</comment>
<evidence type="ECO:0000259" key="1">
    <source>
        <dbReference type="Pfam" id="PF02350"/>
    </source>
</evidence>
<dbReference type="PANTHER" id="PTHR43174">
    <property type="entry name" value="UDP-N-ACETYLGLUCOSAMINE 2-EPIMERASE"/>
    <property type="match status" value="1"/>
</dbReference>
<dbReference type="PANTHER" id="PTHR43174:SF1">
    <property type="entry name" value="UDP-N-ACETYLGLUCOSAMINE 2-EPIMERASE"/>
    <property type="match status" value="1"/>
</dbReference>
<dbReference type="SUPFAM" id="SSF53756">
    <property type="entry name" value="UDP-Glycosyltransferase/glycogen phosphorylase"/>
    <property type="match status" value="1"/>
</dbReference>
<dbReference type="Gene3D" id="3.40.50.2000">
    <property type="entry name" value="Glycogen Phosphorylase B"/>
    <property type="match status" value="2"/>
</dbReference>
<proteinExistence type="predicted"/>
<dbReference type="InterPro" id="IPR029767">
    <property type="entry name" value="WecB-like"/>
</dbReference>
<name>A0A4U5JE40_9EURY</name>